<dbReference type="AlphaFoldDB" id="A0A5C4N9Z0"/>
<evidence type="ECO:0000256" key="1">
    <source>
        <dbReference type="SAM" id="MobiDB-lite"/>
    </source>
</evidence>
<protein>
    <submittedName>
        <fullName evidence="2">Uncharacterized protein</fullName>
    </submittedName>
</protein>
<dbReference type="Proteomes" id="UP000305709">
    <property type="component" value="Unassembled WGS sequence"/>
</dbReference>
<keyword evidence="3" id="KW-1185">Reference proteome</keyword>
<name>A0A5C4N9Z0_9RHOB</name>
<evidence type="ECO:0000313" key="3">
    <source>
        <dbReference type="Proteomes" id="UP000305709"/>
    </source>
</evidence>
<accession>A0A5C4N9Z0</accession>
<reference evidence="2 3" key="1">
    <citation type="submission" date="2019-06" db="EMBL/GenBank/DDBJ databases">
        <authorList>
            <person name="Jiang L."/>
        </authorList>
    </citation>
    <scope>NUCLEOTIDE SEQUENCE [LARGE SCALE GENOMIC DNA]</scope>
    <source>
        <strain evidence="2 3">YIM 48858</strain>
    </source>
</reference>
<proteinExistence type="predicted"/>
<sequence length="88" mass="9831">MDDLALALHLALDPEQTSAQHDSAARLEEPRPDHQVGHAGLVLNGDEGWLMPTSFPTLLQRPAPSATKPTEPTKRRRRTVSQEQWMLL</sequence>
<feature type="region of interest" description="Disordered" evidence="1">
    <location>
        <begin position="55"/>
        <end position="88"/>
    </location>
</feature>
<evidence type="ECO:0000313" key="2">
    <source>
        <dbReference type="EMBL" id="TNC61330.1"/>
    </source>
</evidence>
<organism evidence="2 3">
    <name type="scientific">Rubellimicrobium roseum</name>
    <dbReference type="NCBI Taxonomy" id="687525"/>
    <lineage>
        <taxon>Bacteria</taxon>
        <taxon>Pseudomonadati</taxon>
        <taxon>Pseudomonadota</taxon>
        <taxon>Alphaproteobacteria</taxon>
        <taxon>Rhodobacterales</taxon>
        <taxon>Roseobacteraceae</taxon>
        <taxon>Rubellimicrobium</taxon>
    </lineage>
</organism>
<gene>
    <name evidence="2" type="ORF">FHG71_21335</name>
</gene>
<comment type="caution">
    <text evidence="2">The sequence shown here is derived from an EMBL/GenBank/DDBJ whole genome shotgun (WGS) entry which is preliminary data.</text>
</comment>
<dbReference type="EMBL" id="VDFV01000069">
    <property type="protein sequence ID" value="TNC61330.1"/>
    <property type="molecule type" value="Genomic_DNA"/>
</dbReference>